<evidence type="ECO:0000256" key="5">
    <source>
        <dbReference type="ARBA" id="ARBA00022741"/>
    </source>
</evidence>
<protein>
    <recommendedName>
        <fullName evidence="3 10">4-diphosphocytidyl-2-C-methyl-D-erythritol kinase</fullName>
        <shortName evidence="10">CMK</shortName>
        <ecNumber evidence="2 10">2.7.1.148</ecNumber>
    </recommendedName>
    <alternativeName>
        <fullName evidence="9 10">4-(cytidine-5'-diphospho)-2-C-methyl-D-erythritol kinase</fullName>
    </alternativeName>
</protein>
<dbReference type="InterPro" id="IPR013750">
    <property type="entry name" value="GHMP_kinase_C_dom"/>
</dbReference>
<name>A0ABZ0UUD4_9RICK</name>
<dbReference type="InterPro" id="IPR020568">
    <property type="entry name" value="Ribosomal_Su5_D2-typ_SF"/>
</dbReference>
<dbReference type="InterPro" id="IPR004424">
    <property type="entry name" value="IspE"/>
</dbReference>
<gene>
    <name evidence="10" type="primary">ispE</name>
    <name evidence="13" type="ORF">Fokcrypt_00198</name>
</gene>
<dbReference type="PANTHER" id="PTHR43527">
    <property type="entry name" value="4-DIPHOSPHOCYTIDYL-2-C-METHYL-D-ERYTHRITOL KINASE, CHLOROPLASTIC"/>
    <property type="match status" value="1"/>
</dbReference>
<feature type="domain" description="GHMP kinase N-terminal" evidence="11">
    <location>
        <begin position="85"/>
        <end position="163"/>
    </location>
</feature>
<accession>A0ABZ0UUD4</accession>
<feature type="active site" evidence="10">
    <location>
        <position position="14"/>
    </location>
</feature>
<evidence type="ECO:0000259" key="11">
    <source>
        <dbReference type="Pfam" id="PF00288"/>
    </source>
</evidence>
<evidence type="ECO:0000256" key="7">
    <source>
        <dbReference type="ARBA" id="ARBA00022840"/>
    </source>
</evidence>
<evidence type="ECO:0000313" key="13">
    <source>
        <dbReference type="EMBL" id="WPX97685.1"/>
    </source>
</evidence>
<keyword evidence="4 10" id="KW-0808">Transferase</keyword>
<feature type="domain" description="GHMP kinase C-terminal" evidence="12">
    <location>
        <begin position="232"/>
        <end position="285"/>
    </location>
</feature>
<evidence type="ECO:0000256" key="1">
    <source>
        <dbReference type="ARBA" id="ARBA00009684"/>
    </source>
</evidence>
<dbReference type="InterPro" id="IPR006204">
    <property type="entry name" value="GHMP_kinase_N_dom"/>
</dbReference>
<evidence type="ECO:0000256" key="10">
    <source>
        <dbReference type="HAMAP-Rule" id="MF_00061"/>
    </source>
</evidence>
<evidence type="ECO:0000256" key="3">
    <source>
        <dbReference type="ARBA" id="ARBA00017473"/>
    </source>
</evidence>
<evidence type="ECO:0000256" key="8">
    <source>
        <dbReference type="ARBA" id="ARBA00023229"/>
    </source>
</evidence>
<proteinExistence type="inferred from homology"/>
<evidence type="ECO:0000256" key="2">
    <source>
        <dbReference type="ARBA" id="ARBA00012052"/>
    </source>
</evidence>
<comment type="pathway">
    <text evidence="10">Isoprenoid biosynthesis; isopentenyl diphosphate biosynthesis via DXP pathway; isopentenyl diphosphate from 1-deoxy-D-xylulose 5-phosphate: step 3/6.</text>
</comment>
<dbReference type="Gene3D" id="3.30.70.890">
    <property type="entry name" value="GHMP kinase, C-terminal domain"/>
    <property type="match status" value="1"/>
</dbReference>
<dbReference type="InterPro" id="IPR014721">
    <property type="entry name" value="Ribsml_uS5_D2-typ_fold_subgr"/>
</dbReference>
<dbReference type="EMBL" id="CP110343">
    <property type="protein sequence ID" value="WPX97685.1"/>
    <property type="molecule type" value="Genomic_DNA"/>
</dbReference>
<keyword evidence="5 10" id="KW-0547">Nucleotide-binding</keyword>
<comment type="catalytic activity">
    <reaction evidence="10">
        <text>4-CDP-2-C-methyl-D-erythritol + ATP = 4-CDP-2-C-methyl-D-erythritol 2-phosphate + ADP + H(+)</text>
        <dbReference type="Rhea" id="RHEA:18437"/>
        <dbReference type="ChEBI" id="CHEBI:15378"/>
        <dbReference type="ChEBI" id="CHEBI:30616"/>
        <dbReference type="ChEBI" id="CHEBI:57823"/>
        <dbReference type="ChEBI" id="CHEBI:57919"/>
        <dbReference type="ChEBI" id="CHEBI:456216"/>
        <dbReference type="EC" id="2.7.1.148"/>
    </reaction>
</comment>
<dbReference type="Pfam" id="PF00288">
    <property type="entry name" value="GHMP_kinases_N"/>
    <property type="match status" value="1"/>
</dbReference>
<comment type="function">
    <text evidence="10">Catalyzes the phosphorylation of the position 2 hydroxy group of 4-diphosphocytidyl-2C-methyl-D-erythritol.</text>
</comment>
<keyword evidence="6 10" id="KW-0418">Kinase</keyword>
<evidence type="ECO:0000256" key="9">
    <source>
        <dbReference type="ARBA" id="ARBA00032554"/>
    </source>
</evidence>
<sequence>MDITKEYIVKSYAKLNLFLKIHDILPDEYHEVCTILTKINLHDTITITFDKTQNEFSSSSISMVSNTGQSIDTIQHNLVLDGVMEILKLLKIRYGIRHHSIEQISRMKIKINKKIPIGSGMGGGSSNVGTIMRFLYYHLKNLSIEDIVSISNKIGVDVAFFTHNYQCALGTHKGERLLKLRPYYHYYAVIVFPNFSCNTSYVYHNFSLTKTEKIHNEKILDMSSIPELRRDLIFNIGNDLENTAILLYPEISYILRIIASTSAIYYSMTGSGSACFGLFKNKREALLNAKKLQNTKDNWSIYVSKVNF</sequence>
<dbReference type="GO" id="GO:0016301">
    <property type="term" value="F:kinase activity"/>
    <property type="evidence" value="ECO:0007669"/>
    <property type="project" value="UniProtKB-KW"/>
</dbReference>
<dbReference type="Pfam" id="PF08544">
    <property type="entry name" value="GHMP_kinases_C"/>
    <property type="match status" value="1"/>
</dbReference>
<dbReference type="EC" id="2.7.1.148" evidence="2 10"/>
<evidence type="ECO:0000313" key="14">
    <source>
        <dbReference type="Proteomes" id="UP001325140"/>
    </source>
</evidence>
<dbReference type="PANTHER" id="PTHR43527:SF2">
    <property type="entry name" value="4-DIPHOSPHOCYTIDYL-2-C-METHYL-D-ERYTHRITOL KINASE, CHLOROPLASTIC"/>
    <property type="match status" value="1"/>
</dbReference>
<feature type="active site" evidence="10">
    <location>
        <position position="157"/>
    </location>
</feature>
<dbReference type="RefSeq" id="WP_323722338.1">
    <property type="nucleotide sequence ID" value="NZ_CP110343.1"/>
</dbReference>
<dbReference type="NCBIfam" id="TIGR00154">
    <property type="entry name" value="ispE"/>
    <property type="match status" value="1"/>
</dbReference>
<evidence type="ECO:0000259" key="12">
    <source>
        <dbReference type="Pfam" id="PF08544"/>
    </source>
</evidence>
<dbReference type="HAMAP" id="MF_00061">
    <property type="entry name" value="IspE"/>
    <property type="match status" value="1"/>
</dbReference>
<evidence type="ECO:0000256" key="6">
    <source>
        <dbReference type="ARBA" id="ARBA00022777"/>
    </source>
</evidence>
<dbReference type="InterPro" id="IPR036554">
    <property type="entry name" value="GHMP_kinase_C_sf"/>
</dbReference>
<comment type="similarity">
    <text evidence="1 10">Belongs to the GHMP kinase family. IspE subfamily.</text>
</comment>
<dbReference type="SUPFAM" id="SSF54211">
    <property type="entry name" value="Ribosomal protein S5 domain 2-like"/>
    <property type="match status" value="1"/>
</dbReference>
<dbReference type="Proteomes" id="UP001325140">
    <property type="component" value="Chromosome"/>
</dbReference>
<reference evidence="13" key="1">
    <citation type="submission" date="2022-10" db="EMBL/GenBank/DDBJ databases">
        <title>Host association and intracellularity evolved multiple times independently in the Rickettsiales.</title>
        <authorList>
            <person name="Castelli M."/>
            <person name="Nardi T."/>
            <person name="Gammuto L."/>
            <person name="Bellinzona G."/>
            <person name="Sabaneyeva E."/>
            <person name="Potekhin A."/>
            <person name="Serra V."/>
            <person name="Petroni G."/>
            <person name="Sassera D."/>
        </authorList>
    </citation>
    <scope>NUCLEOTIDE SEQUENCE [LARGE SCALE GENOMIC DNA]</scope>
    <source>
        <strain evidence="13">US_Bl 11III1</strain>
    </source>
</reference>
<dbReference type="PIRSF" id="PIRSF010376">
    <property type="entry name" value="IspE"/>
    <property type="match status" value="1"/>
</dbReference>
<dbReference type="SUPFAM" id="SSF55060">
    <property type="entry name" value="GHMP Kinase, C-terminal domain"/>
    <property type="match status" value="1"/>
</dbReference>
<evidence type="ECO:0000256" key="4">
    <source>
        <dbReference type="ARBA" id="ARBA00022679"/>
    </source>
</evidence>
<keyword evidence="14" id="KW-1185">Reference proteome</keyword>
<dbReference type="Gene3D" id="3.30.230.10">
    <property type="match status" value="1"/>
</dbReference>
<organism evidence="13 14">
    <name type="scientific">Candidatus Fokinia crypta</name>
    <dbReference type="NCBI Taxonomy" id="1920990"/>
    <lineage>
        <taxon>Bacteria</taxon>
        <taxon>Pseudomonadati</taxon>
        <taxon>Pseudomonadota</taxon>
        <taxon>Alphaproteobacteria</taxon>
        <taxon>Rickettsiales</taxon>
        <taxon>Candidatus Midichloriaceae</taxon>
        <taxon>Candidatus Fokinia</taxon>
    </lineage>
</organism>
<feature type="binding site" evidence="10">
    <location>
        <begin position="116"/>
        <end position="126"/>
    </location>
    <ligand>
        <name>ATP</name>
        <dbReference type="ChEBI" id="CHEBI:30616"/>
    </ligand>
</feature>
<keyword evidence="8 10" id="KW-0414">Isoprene biosynthesis</keyword>
<keyword evidence="7 10" id="KW-0067">ATP-binding</keyword>